<feature type="disulfide bond" evidence="18">
    <location>
        <begin position="531"/>
        <end position="540"/>
    </location>
</feature>
<feature type="transmembrane region" description="Helical" evidence="20">
    <location>
        <begin position="707"/>
        <end position="730"/>
    </location>
</feature>
<feature type="disulfide bond" evidence="18">
    <location>
        <begin position="471"/>
        <end position="483"/>
    </location>
</feature>
<feature type="chain" id="PRO_5034822167" description="Integrin beta" evidence="21">
    <location>
        <begin position="20"/>
        <end position="773"/>
    </location>
</feature>
<evidence type="ECO:0000313" key="27">
    <source>
        <dbReference type="Proteomes" id="UP000694393"/>
    </source>
</evidence>
<dbReference type="Ensembl" id="ENSPCET00000017911.1">
    <property type="protein sequence ID" value="ENSPCEP00000017306.1"/>
    <property type="gene ID" value="ENSPCEG00000013600.1"/>
</dbReference>
<keyword evidence="8" id="KW-0677">Repeat</keyword>
<dbReference type="Pfam" id="PF17205">
    <property type="entry name" value="PSI_integrin"/>
    <property type="match status" value="1"/>
</dbReference>
<dbReference type="GO" id="GO:0050900">
    <property type="term" value="P:leukocyte migration"/>
    <property type="evidence" value="ECO:0007669"/>
    <property type="project" value="TreeGrafter"/>
</dbReference>
<dbReference type="Pfam" id="PF00362">
    <property type="entry name" value="Integrin_beta"/>
    <property type="match status" value="1"/>
</dbReference>
<feature type="disulfide bond" evidence="18">
    <location>
        <begin position="561"/>
        <end position="566"/>
    </location>
</feature>
<keyword evidence="7 21" id="KW-0732">Signal</keyword>
<proteinExistence type="inferred from homology"/>
<feature type="disulfide bond" evidence="18">
    <location>
        <begin position="431"/>
        <end position="668"/>
    </location>
</feature>
<evidence type="ECO:0000256" key="9">
    <source>
        <dbReference type="ARBA" id="ARBA00022837"/>
    </source>
</evidence>
<feature type="disulfide bond" evidence="18">
    <location>
        <begin position="618"/>
        <end position="621"/>
    </location>
</feature>
<evidence type="ECO:0000256" key="6">
    <source>
        <dbReference type="ARBA" id="ARBA00022723"/>
    </source>
</evidence>
<dbReference type="Pfam" id="PF23105">
    <property type="entry name" value="EGF_integrin"/>
    <property type="match status" value="1"/>
</dbReference>
<keyword evidence="5 19" id="KW-0812">Transmembrane</keyword>
<dbReference type="InterPro" id="IPR033760">
    <property type="entry name" value="Integrin_beta_N"/>
</dbReference>
<dbReference type="Gene3D" id="1.20.5.100">
    <property type="entry name" value="Cytochrome c1, transmembrane anchor, C-terminal"/>
    <property type="match status" value="1"/>
</dbReference>
<dbReference type="Gene3D" id="2.10.25.10">
    <property type="entry name" value="Laminin"/>
    <property type="match status" value="4"/>
</dbReference>
<dbReference type="FunFam" id="2.10.25.10:FF:000304">
    <property type="entry name" value="Integrin beta"/>
    <property type="match status" value="1"/>
</dbReference>
<keyword evidence="3" id="KW-1003">Cell membrane</keyword>
<dbReference type="InterPro" id="IPR057073">
    <property type="entry name" value="EGF_integrin_2"/>
</dbReference>
<keyword evidence="14 20" id="KW-0472">Membrane</keyword>
<dbReference type="Gene3D" id="3.40.50.410">
    <property type="entry name" value="von Willebrand factor, type A domain"/>
    <property type="match status" value="1"/>
</dbReference>
<feature type="domain" description="Integrin beta subunit cytoplasmic" evidence="24">
    <location>
        <begin position="727"/>
        <end position="773"/>
    </location>
</feature>
<dbReference type="GO" id="GO:0098609">
    <property type="term" value="P:cell-cell adhesion"/>
    <property type="evidence" value="ECO:0007669"/>
    <property type="project" value="TreeGrafter"/>
</dbReference>
<dbReference type="PROSITE" id="PS52047">
    <property type="entry name" value="I_EGF_2"/>
    <property type="match status" value="1"/>
</dbReference>
<dbReference type="GO" id="GO:0007229">
    <property type="term" value="P:integrin-mediated signaling pathway"/>
    <property type="evidence" value="ECO:0007669"/>
    <property type="project" value="UniProtKB-KW"/>
</dbReference>
<dbReference type="SUPFAM" id="SSF57196">
    <property type="entry name" value="EGF/Laminin"/>
    <property type="match status" value="1"/>
</dbReference>
<evidence type="ECO:0000256" key="21">
    <source>
        <dbReference type="SAM" id="SignalP"/>
    </source>
</evidence>
<evidence type="ECO:0000313" key="26">
    <source>
        <dbReference type="Ensembl" id="ENSPCEP00000017306.1"/>
    </source>
</evidence>
<dbReference type="SMART" id="SM01242">
    <property type="entry name" value="Integrin_B_tail"/>
    <property type="match status" value="1"/>
</dbReference>
<dbReference type="InterPro" id="IPR057243">
    <property type="entry name" value="Integrin_I-EGF_CS"/>
</dbReference>
<dbReference type="SUPFAM" id="SSF103575">
    <property type="entry name" value="Plexin repeat"/>
    <property type="match status" value="1"/>
</dbReference>
<feature type="disulfide bond" evidence="18">
    <location>
        <begin position="526"/>
        <end position="555"/>
    </location>
</feature>
<dbReference type="InterPro" id="IPR032695">
    <property type="entry name" value="Integrin_dom_sf"/>
</dbReference>
<dbReference type="InterPro" id="IPR036349">
    <property type="entry name" value="Integrin_bsu_tail_dom_sf"/>
</dbReference>
<dbReference type="GO" id="GO:0005178">
    <property type="term" value="F:integrin binding"/>
    <property type="evidence" value="ECO:0007669"/>
    <property type="project" value="TreeGrafter"/>
</dbReference>
<feature type="domain" description="Integrin beta subunit VWA" evidence="22">
    <location>
        <begin position="35"/>
        <end position="459"/>
    </location>
</feature>
<evidence type="ECO:0000256" key="17">
    <source>
        <dbReference type="ARBA" id="ARBA00023180"/>
    </source>
</evidence>
<feature type="disulfide bond" evidence="18">
    <location>
        <begin position="36"/>
        <end position="46"/>
    </location>
</feature>
<keyword evidence="9" id="KW-0106">Calcium</keyword>
<evidence type="ECO:0000256" key="16">
    <source>
        <dbReference type="ARBA" id="ARBA00023170"/>
    </source>
</evidence>
<evidence type="ECO:0000256" key="19">
    <source>
        <dbReference type="RuleBase" id="RU000633"/>
    </source>
</evidence>
<feature type="disulfide bond" evidence="18">
    <location>
        <begin position="256"/>
        <end position="296"/>
    </location>
</feature>
<feature type="disulfide bond" evidence="18">
    <location>
        <begin position="542"/>
        <end position="547"/>
    </location>
</feature>
<dbReference type="FunFam" id="2.10.25.10:FF:000098">
    <property type="entry name" value="Integrin beta"/>
    <property type="match status" value="1"/>
</dbReference>
<dbReference type="Pfam" id="PF08725">
    <property type="entry name" value="Integrin_b_cyt"/>
    <property type="match status" value="1"/>
</dbReference>
<dbReference type="PANTHER" id="PTHR10082">
    <property type="entry name" value="INTEGRIN BETA SUBUNIT"/>
    <property type="match status" value="1"/>
</dbReference>
<evidence type="ECO:0000256" key="20">
    <source>
        <dbReference type="SAM" id="Phobius"/>
    </source>
</evidence>
<evidence type="ECO:0000256" key="14">
    <source>
        <dbReference type="ARBA" id="ARBA00023136"/>
    </source>
</evidence>
<evidence type="ECO:0000256" key="5">
    <source>
        <dbReference type="ARBA" id="ARBA00022692"/>
    </source>
</evidence>
<dbReference type="PANTHER" id="PTHR10082:SF36">
    <property type="entry name" value="INTEGRIN BETA-7"/>
    <property type="match status" value="1"/>
</dbReference>
<dbReference type="GO" id="GO:0046872">
    <property type="term" value="F:metal ion binding"/>
    <property type="evidence" value="ECO:0007669"/>
    <property type="project" value="UniProtKB-KW"/>
</dbReference>
<keyword evidence="13 19" id="KW-0401">Integrin</keyword>
<feature type="disulfide bond" evidence="18">
    <location>
        <begin position="49"/>
        <end position="65"/>
    </location>
</feature>
<evidence type="ECO:0000256" key="15">
    <source>
        <dbReference type="ARBA" id="ARBA00023157"/>
    </source>
</evidence>
<dbReference type="InterPro" id="IPR036465">
    <property type="entry name" value="vWFA_dom_sf"/>
</dbReference>
<feature type="signal peptide" evidence="21">
    <location>
        <begin position="1"/>
        <end position="19"/>
    </location>
</feature>
<feature type="disulfide bond" evidence="18">
    <location>
        <begin position="568"/>
        <end position="577"/>
    </location>
</feature>
<dbReference type="Proteomes" id="UP000694393">
    <property type="component" value="Unplaced"/>
</dbReference>
<dbReference type="GO" id="GO:0008305">
    <property type="term" value="C:integrin complex"/>
    <property type="evidence" value="ECO:0007669"/>
    <property type="project" value="TreeGrafter"/>
</dbReference>
<dbReference type="SMART" id="SM00423">
    <property type="entry name" value="PSI"/>
    <property type="match status" value="1"/>
</dbReference>
<evidence type="ECO:0000256" key="3">
    <source>
        <dbReference type="ARBA" id="ARBA00022475"/>
    </source>
</evidence>
<keyword evidence="16" id="KW-0675">Receptor</keyword>
<name>A0A8C8SBQ6_9SAUR</name>
<keyword evidence="11 19" id="KW-0130">Cell adhesion</keyword>
<dbReference type="AlphaFoldDB" id="A0A8C8SBQ6"/>
<dbReference type="GO" id="GO:0033627">
    <property type="term" value="P:cell adhesion mediated by integrin"/>
    <property type="evidence" value="ECO:0007669"/>
    <property type="project" value="TreeGrafter"/>
</dbReference>
<dbReference type="PROSITE" id="PS00243">
    <property type="entry name" value="I_EGF_1"/>
    <property type="match status" value="2"/>
</dbReference>
<dbReference type="Gene3D" id="3.30.1680.10">
    <property type="entry name" value="ligand-binding face of the semaphorins, domain 2"/>
    <property type="match status" value="1"/>
</dbReference>
<dbReference type="PRINTS" id="PR01186">
    <property type="entry name" value="INTEGRINB"/>
</dbReference>
<evidence type="ECO:0000256" key="1">
    <source>
        <dbReference type="ARBA" id="ARBA00004251"/>
    </source>
</evidence>
<dbReference type="SUPFAM" id="SSF69179">
    <property type="entry name" value="Integrin domains"/>
    <property type="match status" value="1"/>
</dbReference>
<evidence type="ECO:0000256" key="13">
    <source>
        <dbReference type="ARBA" id="ARBA00023037"/>
    </source>
</evidence>
<sequence length="773" mass="84008">MRVTGLAVGLGLLLALVAGQGKKPLDAGSCRPHASCRDCIRSQPSCAWCQALDFTKEGESDGMRCATPEELVRRGCAPGEVVRPQSWHDILENAPLSDHAEQDPVTQLAPQRIALWLRPGEQHSFSVRFKRAKGYPVDLYYLMDLSYSMKDDLENIKKLGSDLLAALRNVTKSVKIGFGSFVDKTVLPYVSVLPSRLRNPCPSRHEQCDSPISFRHVLSLTDNATEFESRVSSQRISGNLDSPEGGFDAIMQVAVCEEQIGWRKVTRLLVFTSDDVFHTAGDGKLGGIYLPNDNQCHLDANGLYSKSHIYDYPSVGHLAQVLSAANIQPIFAVTGTTLPVYEELSRLIPKSVVGELKEDSSNVVQLISDAYNSLSSTVNLEHFHLPPGVSVAYESHCDAASGSRGVHGAVCSDVRINQLVNFMVTVRADACLEGRHNFSLRVLGFNEEVHVDLQTLCECPCNPPEPHSPHCSKGHGNLTCGVCSCGPGRMGKRCECELAKATDLEAGCRGQNGTGPVCSGKGRCVCGQCVCHSQMRGRLCECDDASCERHDGQLCGGRGLCRCGSCQCEAGYTGSACECSLDTSACVRDGTECSGNGHCVCNKCVCQPGYFDNLCSRCPGCQTPCETHRDCADCQAFGTGPLSQNCSSACRHMKTTVLPAPTVDDGWCTEKTEDGRILIFLIGSTPEGLVTLTVKDKGAEADHTRTIVVSLVAGISGIGLLVVLAYRLSVEILDRQEYKRFEKERQRVTWKEEENPLYKRATTTVINPKYNEE</sequence>
<dbReference type="SUPFAM" id="SSF53300">
    <property type="entry name" value="vWA-like"/>
    <property type="match status" value="1"/>
</dbReference>
<feature type="disulfide bond" evidence="18">
    <location>
        <begin position="201"/>
        <end position="208"/>
    </location>
</feature>
<keyword evidence="6" id="KW-0479">Metal-binding</keyword>
<reference evidence="26" key="2">
    <citation type="submission" date="2025-09" db="UniProtKB">
        <authorList>
            <consortium name="Ensembl"/>
        </authorList>
    </citation>
    <scope>IDENTIFICATION</scope>
</reference>
<dbReference type="FunFam" id="3.40.50.410:FF:000002">
    <property type="entry name" value="Integrin beta"/>
    <property type="match status" value="1"/>
</dbReference>
<protein>
    <recommendedName>
        <fullName evidence="19">Integrin beta</fullName>
    </recommendedName>
</protein>
<feature type="disulfide bond" evidence="18">
    <location>
        <begin position="480"/>
        <end position="518"/>
    </location>
</feature>
<feature type="disulfide bond" evidence="18">
    <location>
        <begin position="485"/>
        <end position="494"/>
    </location>
</feature>
<dbReference type="SMART" id="SM01241">
    <property type="entry name" value="Integrin_b_cyt"/>
    <property type="match status" value="1"/>
</dbReference>
<organism evidence="26 27">
    <name type="scientific">Pelusios castaneus</name>
    <name type="common">West African mud turtle</name>
    <dbReference type="NCBI Taxonomy" id="367368"/>
    <lineage>
        <taxon>Eukaryota</taxon>
        <taxon>Metazoa</taxon>
        <taxon>Chordata</taxon>
        <taxon>Craniata</taxon>
        <taxon>Vertebrata</taxon>
        <taxon>Euteleostomi</taxon>
        <taxon>Archelosauria</taxon>
        <taxon>Testudinata</taxon>
        <taxon>Testudines</taxon>
        <taxon>Pleurodira</taxon>
        <taxon>Pelomedusidae</taxon>
        <taxon>Pelusios</taxon>
    </lineage>
</organism>
<evidence type="ECO:0000259" key="22">
    <source>
        <dbReference type="SMART" id="SM00187"/>
    </source>
</evidence>
<feature type="disulfide bond" evidence="18">
    <location>
        <begin position="457"/>
        <end position="461"/>
    </location>
</feature>
<feature type="disulfide bond" evidence="18">
    <location>
        <begin position="496"/>
        <end position="508"/>
    </location>
</feature>
<dbReference type="GO" id="GO:0007160">
    <property type="term" value="P:cell-matrix adhesion"/>
    <property type="evidence" value="ECO:0007669"/>
    <property type="project" value="TreeGrafter"/>
</dbReference>
<feature type="disulfide bond" evidence="18">
    <location>
        <begin position="601"/>
        <end position="646"/>
    </location>
</feature>
<keyword evidence="4" id="KW-0245">EGF-like domain</keyword>
<feature type="disulfide bond" evidence="18">
    <location>
        <begin position="606"/>
        <end position="615"/>
    </location>
</feature>
<evidence type="ECO:0000256" key="7">
    <source>
        <dbReference type="ARBA" id="ARBA00022729"/>
    </source>
</evidence>
<dbReference type="PIRSF" id="PIRSF002512">
    <property type="entry name" value="Integrin_B"/>
    <property type="match status" value="1"/>
</dbReference>
<evidence type="ECO:0000256" key="8">
    <source>
        <dbReference type="ARBA" id="ARBA00022737"/>
    </source>
</evidence>
<evidence type="ECO:0000256" key="11">
    <source>
        <dbReference type="ARBA" id="ARBA00022889"/>
    </source>
</evidence>
<feature type="disulfide bond" evidence="18">
    <location>
        <begin position="397"/>
        <end position="411"/>
    </location>
</feature>
<keyword evidence="17" id="KW-0325">Glycoprotein</keyword>
<keyword evidence="10" id="KW-0460">Magnesium</keyword>
<dbReference type="SMART" id="SM00187">
    <property type="entry name" value="INB"/>
    <property type="match status" value="1"/>
</dbReference>
<evidence type="ECO:0000259" key="24">
    <source>
        <dbReference type="SMART" id="SM01241"/>
    </source>
</evidence>
<evidence type="ECO:0000256" key="10">
    <source>
        <dbReference type="ARBA" id="ARBA00022842"/>
    </source>
</evidence>
<feature type="disulfide bond" evidence="18">
    <location>
        <begin position="599"/>
        <end position="604"/>
    </location>
</feature>
<dbReference type="Gene3D" id="2.60.40.1510">
    <property type="entry name" value="ntegrin, alpha v. Chain A, domain 3"/>
    <property type="match status" value="1"/>
</dbReference>
<feature type="disulfide bond" evidence="18">
    <location>
        <begin position="524"/>
        <end position="529"/>
    </location>
</feature>
<evidence type="ECO:0000256" key="12">
    <source>
        <dbReference type="ARBA" id="ARBA00022989"/>
    </source>
</evidence>
<feature type="domain" description="PSI" evidence="23">
    <location>
        <begin position="29"/>
        <end position="77"/>
    </location>
</feature>
<evidence type="ECO:0000259" key="25">
    <source>
        <dbReference type="SMART" id="SM01242"/>
    </source>
</evidence>
<evidence type="ECO:0000256" key="4">
    <source>
        <dbReference type="ARBA" id="ARBA00022536"/>
    </source>
</evidence>
<dbReference type="GO" id="GO:0009986">
    <property type="term" value="C:cell surface"/>
    <property type="evidence" value="ECO:0007669"/>
    <property type="project" value="TreeGrafter"/>
</dbReference>
<keyword evidence="27" id="KW-1185">Reference proteome</keyword>
<dbReference type="InterPro" id="IPR014836">
    <property type="entry name" value="Integrin_bsu_cyt_dom"/>
</dbReference>
<evidence type="ECO:0000256" key="2">
    <source>
        <dbReference type="ARBA" id="ARBA00007449"/>
    </source>
</evidence>
<feature type="disulfide bond" evidence="18">
    <location>
        <begin position="563"/>
        <end position="593"/>
    </location>
</feature>
<dbReference type="SUPFAM" id="SSF69687">
    <property type="entry name" value="Integrin beta tail domain"/>
    <property type="match status" value="1"/>
</dbReference>
<dbReference type="InterPro" id="IPR015812">
    <property type="entry name" value="Integrin_bsu"/>
</dbReference>
<comment type="subcellular location">
    <subcellularLocation>
        <location evidence="1 19">Cell membrane</location>
        <topology evidence="1 19">Single-pass type I membrane protein</topology>
    </subcellularLocation>
</comment>
<dbReference type="GO" id="GO:0005925">
    <property type="term" value="C:focal adhesion"/>
    <property type="evidence" value="ECO:0007669"/>
    <property type="project" value="TreeGrafter"/>
</dbReference>
<comment type="similarity">
    <text evidence="2 19">Belongs to the integrin beta chain family.</text>
</comment>
<evidence type="ECO:0000256" key="18">
    <source>
        <dbReference type="PIRSR" id="PIRSR002512-1"/>
    </source>
</evidence>
<feature type="disulfide bond" evidence="18">
    <location>
        <begin position="625"/>
        <end position="634"/>
    </location>
</feature>
<feature type="domain" description="Integrin beta subunit tail" evidence="25">
    <location>
        <begin position="625"/>
        <end position="700"/>
    </location>
</feature>
<dbReference type="InterPro" id="IPR012896">
    <property type="entry name" value="Integrin_bsu_tail"/>
</dbReference>
<dbReference type="InterPro" id="IPR002369">
    <property type="entry name" value="Integrin_bsu_VWA"/>
</dbReference>
<keyword evidence="12 20" id="KW-1133">Transmembrane helix</keyword>
<feature type="disulfide bond" evidence="18">
    <location>
        <begin position="579"/>
        <end position="586"/>
    </location>
</feature>
<keyword evidence="15 18" id="KW-1015">Disulfide bond</keyword>
<reference evidence="26" key="1">
    <citation type="submission" date="2025-08" db="UniProtKB">
        <authorList>
            <consortium name="Ensembl"/>
        </authorList>
    </citation>
    <scope>IDENTIFICATION</scope>
</reference>
<dbReference type="FunFam" id="2.10.25.10:FF:000305">
    <property type="entry name" value="Integrin beta"/>
    <property type="match status" value="1"/>
</dbReference>
<dbReference type="InterPro" id="IPR016201">
    <property type="entry name" value="PSI"/>
</dbReference>
<accession>A0A8C8SBQ6</accession>
<evidence type="ECO:0000259" key="23">
    <source>
        <dbReference type="SMART" id="SM00423"/>
    </source>
</evidence>
<feature type="disulfide bond" evidence="18">
    <location>
        <begin position="39"/>
        <end position="76"/>
    </location>
</feature>